<feature type="coiled-coil region" evidence="1">
    <location>
        <begin position="638"/>
        <end position="680"/>
    </location>
</feature>
<feature type="compositionally biased region" description="Basic and acidic residues" evidence="2">
    <location>
        <begin position="591"/>
        <end position="623"/>
    </location>
</feature>
<keyword evidence="3" id="KW-1133">Transmembrane helix</keyword>
<reference evidence="4 5" key="1">
    <citation type="journal article" date="2016" name="Nat. Commun.">
        <title>Thousands of microbial genomes shed light on interconnected biogeochemical processes in an aquifer system.</title>
        <authorList>
            <person name="Anantharaman K."/>
            <person name="Brown C.T."/>
            <person name="Hug L.A."/>
            <person name="Sharon I."/>
            <person name="Castelle C.J."/>
            <person name="Probst A.J."/>
            <person name="Thomas B.C."/>
            <person name="Singh A."/>
            <person name="Wilkins M.J."/>
            <person name="Karaoz U."/>
            <person name="Brodie E.L."/>
            <person name="Williams K.H."/>
            <person name="Hubbard S.S."/>
            <person name="Banfield J.F."/>
        </authorList>
    </citation>
    <scope>NUCLEOTIDE SEQUENCE [LARGE SCALE GENOMIC DNA]</scope>
</reference>
<dbReference type="Proteomes" id="UP000177958">
    <property type="component" value="Unassembled WGS sequence"/>
</dbReference>
<protein>
    <submittedName>
        <fullName evidence="4">Uncharacterized protein</fullName>
    </submittedName>
</protein>
<feature type="region of interest" description="Disordered" evidence="2">
    <location>
        <begin position="576"/>
        <end position="629"/>
    </location>
</feature>
<feature type="transmembrane region" description="Helical" evidence="3">
    <location>
        <begin position="366"/>
        <end position="386"/>
    </location>
</feature>
<proteinExistence type="predicted"/>
<gene>
    <name evidence="4" type="ORF">A2853_03465</name>
</gene>
<feature type="transmembrane region" description="Helical" evidence="3">
    <location>
        <begin position="298"/>
        <end position="320"/>
    </location>
</feature>
<evidence type="ECO:0000256" key="3">
    <source>
        <dbReference type="SAM" id="Phobius"/>
    </source>
</evidence>
<feature type="compositionally biased region" description="Gly residues" evidence="2">
    <location>
        <begin position="776"/>
        <end position="794"/>
    </location>
</feature>
<feature type="transmembrane region" description="Helical" evidence="3">
    <location>
        <begin position="202"/>
        <end position="220"/>
    </location>
</feature>
<sequence length="794" mass="85349">MVRAFEVQKGGGDQIAQEPMCSPGDKFLPKGTTVYGSDGRSLGSLTNDMCEATTAHTIPELNNLRVLPGDRYVANTLGTSVAGDSINPRHPEGILTCEKWQDWVGFRCFGRMLSVFIGTALITLTAWLLAATGYLFNLLVDHTVVQFGNLLISGGVKQAIDTGWTAIRDVANIVIIAMFVFISINIILGVKEFGEKKFIARVLIIAVLINFSLLFTKVIIDAANFAASQFVTASGFASRENDTRGVSLTTTGFIQKGIAGEFIKAAGLSSAGDAAQKLTAAAFGTKDNAYSTADGWTALLHGVVIATLFFTAAAIIFYASFLLVARAVLLIFLMMTSALAFASWLVPQQFMENAWWKWWNSLLKSALFAPILMIFLWASLNVARALPQKGTLGSMIANPSNTLSLEALLNYLIVIGLLFVSVVAANAFSKTISGFRFAKMGVGFGTLTPLAGASRMLGLAGRGTIGAAAGGAYKGLRAAGYGENALVRAAMRPLRWVGQRTFDPLATKAVRQGIERAGGLVLGGDKFGEKGYLGGRDRAARRLEEVARAMAPTADQRQALTRNQQAEIGRQLAAAVTAQGNARQQVPRARAAAESDEHRNQERQRGTSRDTAQRNHDAADTRVRNSAAEIDAVRRETAEQIARAAPAAQARLRQAQDQQIEAINQRLQGERAALAQHQQTLREWDAAVTNASNVAEQRVMGTHNQRVADLTQEHAGVEQNVNERYGVRTIGRAIGRRQWSLYRQGTLDALGGAIHSHERDENIGATIRNLMRQQERGGGGAAGGQQQGGAAGTH</sequence>
<feature type="transmembrane region" description="Helical" evidence="3">
    <location>
        <begin position="170"/>
        <end position="190"/>
    </location>
</feature>
<accession>A0A1F6D9G3</accession>
<evidence type="ECO:0000256" key="1">
    <source>
        <dbReference type="SAM" id="Coils"/>
    </source>
</evidence>
<organism evidence="4 5">
    <name type="scientific">Candidatus Kaiserbacteria bacterium RIFCSPHIGHO2_01_FULL_55_17</name>
    <dbReference type="NCBI Taxonomy" id="1798484"/>
    <lineage>
        <taxon>Bacteria</taxon>
        <taxon>Candidatus Kaiseribacteriota</taxon>
    </lineage>
</organism>
<feature type="transmembrane region" description="Helical" evidence="3">
    <location>
        <begin position="113"/>
        <end position="136"/>
    </location>
</feature>
<evidence type="ECO:0000313" key="5">
    <source>
        <dbReference type="Proteomes" id="UP000177958"/>
    </source>
</evidence>
<keyword evidence="3" id="KW-0472">Membrane</keyword>
<evidence type="ECO:0000313" key="4">
    <source>
        <dbReference type="EMBL" id="OGG57957.1"/>
    </source>
</evidence>
<keyword evidence="1" id="KW-0175">Coiled coil</keyword>
<name>A0A1F6D9G3_9BACT</name>
<comment type="caution">
    <text evidence="4">The sequence shown here is derived from an EMBL/GenBank/DDBJ whole genome shotgun (WGS) entry which is preliminary data.</text>
</comment>
<dbReference type="AlphaFoldDB" id="A0A1F6D9G3"/>
<evidence type="ECO:0000256" key="2">
    <source>
        <dbReference type="SAM" id="MobiDB-lite"/>
    </source>
</evidence>
<feature type="transmembrane region" description="Helical" evidence="3">
    <location>
        <begin position="407"/>
        <end position="428"/>
    </location>
</feature>
<keyword evidence="3" id="KW-0812">Transmembrane</keyword>
<feature type="transmembrane region" description="Helical" evidence="3">
    <location>
        <begin position="327"/>
        <end position="346"/>
    </location>
</feature>
<dbReference type="EMBL" id="MFKX01000008">
    <property type="protein sequence ID" value="OGG57957.1"/>
    <property type="molecule type" value="Genomic_DNA"/>
</dbReference>
<feature type="region of interest" description="Disordered" evidence="2">
    <location>
        <begin position="775"/>
        <end position="794"/>
    </location>
</feature>